<keyword evidence="5" id="KW-1185">Reference proteome</keyword>
<comment type="caution">
    <text evidence="4">The sequence shown here is derived from an EMBL/GenBank/DDBJ whole genome shotgun (WGS) entry which is preliminary data.</text>
</comment>
<feature type="compositionally biased region" description="Acidic residues" evidence="1">
    <location>
        <begin position="305"/>
        <end position="314"/>
    </location>
</feature>
<evidence type="ECO:0000313" key="5">
    <source>
        <dbReference type="Proteomes" id="UP000564496"/>
    </source>
</evidence>
<keyword evidence="2" id="KW-0472">Membrane</keyword>
<dbReference type="AlphaFoldDB" id="A0A7Z0DRK2"/>
<feature type="transmembrane region" description="Helical" evidence="2">
    <location>
        <begin position="695"/>
        <end position="716"/>
    </location>
</feature>
<reference evidence="4 5" key="1">
    <citation type="submission" date="2020-07" db="EMBL/GenBank/DDBJ databases">
        <title>Sequencing the genomes of 1000 actinobacteria strains.</title>
        <authorList>
            <person name="Klenk H.-P."/>
        </authorList>
    </citation>
    <scope>NUCLEOTIDE SEQUENCE [LARGE SCALE GENOMIC DNA]</scope>
    <source>
        <strain evidence="4 5">DSM 26487</strain>
    </source>
</reference>
<organism evidence="4 5">
    <name type="scientific">Nocardioides panzhihuensis</name>
    <dbReference type="NCBI Taxonomy" id="860243"/>
    <lineage>
        <taxon>Bacteria</taxon>
        <taxon>Bacillati</taxon>
        <taxon>Actinomycetota</taxon>
        <taxon>Actinomycetes</taxon>
        <taxon>Propionibacteriales</taxon>
        <taxon>Nocardioidaceae</taxon>
        <taxon>Nocardioides</taxon>
    </lineage>
</organism>
<evidence type="ECO:0000313" key="4">
    <source>
        <dbReference type="EMBL" id="NYI80203.1"/>
    </source>
</evidence>
<feature type="region of interest" description="Disordered" evidence="1">
    <location>
        <begin position="265"/>
        <end position="321"/>
    </location>
</feature>
<evidence type="ECO:0000256" key="2">
    <source>
        <dbReference type="SAM" id="Phobius"/>
    </source>
</evidence>
<protein>
    <submittedName>
        <fullName evidence="4">Uncharacterized protein</fullName>
    </submittedName>
</protein>
<proteinExistence type="predicted"/>
<dbReference type="Proteomes" id="UP000564496">
    <property type="component" value="Unassembled WGS sequence"/>
</dbReference>
<dbReference type="RefSeq" id="WP_179660419.1">
    <property type="nucleotide sequence ID" value="NZ_JACBZR010000001.1"/>
</dbReference>
<keyword evidence="2" id="KW-0812">Transmembrane</keyword>
<keyword evidence="2" id="KW-1133">Transmembrane helix</keyword>
<evidence type="ECO:0000256" key="1">
    <source>
        <dbReference type="SAM" id="MobiDB-lite"/>
    </source>
</evidence>
<sequence>MPVRQHQARPPRPPGRVVITLVLTLLAPLLLMLSATTLAAPAGAVDDVEETDPLAVSIDELDTVSLDGRTKGRITVRGKVSNTTEEEWAGVNIYPFVGNTPITTSAELAEAAKLPADALVGERIVAEGAYAKVPDLEPGETYSWSLTVPRKLLQITEPGVYWFGVHALGATTPTTADGRARTFLPLVKEPNKKAKAEKVSLVMPLRRSVVYDADGSVSYLPGWTRDLRAGGRLYRMLETGAEMPSLTWAIDPALIDAVRNLAEGNPARNLAPTDGPEESPEESGGQSASASASALLPSPSPSTDADADAEEPIDEETKAAQKAATTWLNRLEDAFAGHDLLALPYADPDLSALATSDPDLLASAREQTSQVLAELGIKATPAAAPPTGYLDRAAVNLLEPGAVNLVSDRMFRGTAPVVADLDGHEMIVTSSGAAAGGPGPNDFLDAISVRQRLVAEAALLRGSGKPLVAVLPDGWHPPQDAASFVAPWNEAAWISSSTLTEAVAGHKATSVAAEKLRYPRREMRAEISAERIRTANELVGAGKMLQRVLTHNDEVAADILNEALTTTSYSARRGYTDAGADALSYVGAQLSSITVDVPPKVILSSMKGGEFQVSLSNELDEPVTVRLDAMTDESLRVATSEPVQLDANSKASFNLAASMRDTGTHTALIVVTDTKGNPLGAHASVPIRPSQVSGVIWWFVGTGCALLFAAIAVRLTRRIMKAKKARTSGEA</sequence>
<evidence type="ECO:0000256" key="3">
    <source>
        <dbReference type="SAM" id="SignalP"/>
    </source>
</evidence>
<dbReference type="EMBL" id="JACBZR010000001">
    <property type="protein sequence ID" value="NYI80203.1"/>
    <property type="molecule type" value="Genomic_DNA"/>
</dbReference>
<name>A0A7Z0DRK2_9ACTN</name>
<feature type="compositionally biased region" description="Low complexity" evidence="1">
    <location>
        <begin position="282"/>
        <end position="304"/>
    </location>
</feature>
<dbReference type="Pfam" id="PF19516">
    <property type="entry name" value="DUF6049"/>
    <property type="match status" value="2"/>
</dbReference>
<accession>A0A7Z0DRK2</accession>
<keyword evidence="3" id="KW-0732">Signal</keyword>
<dbReference type="InterPro" id="IPR046112">
    <property type="entry name" value="DUF6049"/>
</dbReference>
<feature type="signal peptide" evidence="3">
    <location>
        <begin position="1"/>
        <end position="39"/>
    </location>
</feature>
<feature type="chain" id="PRO_5038380702" evidence="3">
    <location>
        <begin position="40"/>
        <end position="731"/>
    </location>
</feature>
<gene>
    <name evidence="4" type="ORF">BJ988_004851</name>
</gene>